<name>A0ABU6FGG9_9ACTN</name>
<sequence length="209" mass="23341">MEFFDDVTGARAMSKVTDEATWRQAAMMWAFTTLLQADRLREAVGDLNAAQAEQFFINRREAGTLPDGWKAHTEREVGDGMSWRVTWTAAADTYFFLSAAAQLRKCALELPSEGLPDVPDEEMIRLLRNFHEHWEDPTGPSATRLLQQVPDAEPGRVMYTKNDVWFEGVSLEGIENWAFAVQRVLRDNAAAAGEDLPDVGEGSSFPQSG</sequence>
<comment type="caution">
    <text evidence="1">The sequence shown here is derived from an EMBL/GenBank/DDBJ whole genome shotgun (WGS) entry which is preliminary data.</text>
</comment>
<protein>
    <submittedName>
        <fullName evidence="1">Uncharacterized protein</fullName>
    </submittedName>
</protein>
<evidence type="ECO:0000313" key="1">
    <source>
        <dbReference type="EMBL" id="MEB8342568.1"/>
    </source>
</evidence>
<dbReference type="EMBL" id="JAOZYC010000166">
    <property type="protein sequence ID" value="MEB8342568.1"/>
    <property type="molecule type" value="Genomic_DNA"/>
</dbReference>
<evidence type="ECO:0000313" key="2">
    <source>
        <dbReference type="Proteomes" id="UP001354931"/>
    </source>
</evidence>
<accession>A0ABU6FGG9</accession>
<reference evidence="1 2" key="1">
    <citation type="submission" date="2022-10" db="EMBL/GenBank/DDBJ databases">
        <authorList>
            <person name="Xie J."/>
            <person name="Shen N."/>
        </authorList>
    </citation>
    <scope>NUCLEOTIDE SEQUENCE [LARGE SCALE GENOMIC DNA]</scope>
    <source>
        <strain evidence="1 2">YIM65594</strain>
    </source>
</reference>
<gene>
    <name evidence="1" type="ORF">OKJ99_34245</name>
</gene>
<dbReference type="Proteomes" id="UP001354931">
    <property type="component" value="Unassembled WGS sequence"/>
</dbReference>
<dbReference type="RefSeq" id="WP_326022105.1">
    <property type="nucleotide sequence ID" value="NZ_JAOZYC010000166.1"/>
</dbReference>
<keyword evidence="2" id="KW-1185">Reference proteome</keyword>
<organism evidence="1 2">
    <name type="scientific">Streptomyces endophyticus</name>
    <dbReference type="NCBI Taxonomy" id="714166"/>
    <lineage>
        <taxon>Bacteria</taxon>
        <taxon>Bacillati</taxon>
        <taxon>Actinomycetota</taxon>
        <taxon>Actinomycetes</taxon>
        <taxon>Kitasatosporales</taxon>
        <taxon>Streptomycetaceae</taxon>
        <taxon>Streptomyces</taxon>
    </lineage>
</organism>
<proteinExistence type="predicted"/>